<dbReference type="InterPro" id="IPR000620">
    <property type="entry name" value="EamA_dom"/>
</dbReference>
<dbReference type="Proteomes" id="UP000327108">
    <property type="component" value="Unassembled WGS sequence"/>
</dbReference>
<dbReference type="Pfam" id="PF00892">
    <property type="entry name" value="EamA"/>
    <property type="match status" value="1"/>
</dbReference>
<feature type="transmembrane region" description="Helical" evidence="6">
    <location>
        <begin position="255"/>
        <end position="277"/>
    </location>
</feature>
<feature type="transmembrane region" description="Helical" evidence="6">
    <location>
        <begin position="220"/>
        <end position="243"/>
    </location>
</feature>
<evidence type="ECO:0000313" key="8">
    <source>
        <dbReference type="EMBL" id="KAA9367326.1"/>
    </source>
</evidence>
<keyword evidence="5 6" id="KW-0472">Membrane</keyword>
<keyword evidence="4 6" id="KW-1133">Transmembrane helix</keyword>
<evidence type="ECO:0000256" key="5">
    <source>
        <dbReference type="ARBA" id="ARBA00023136"/>
    </source>
</evidence>
<comment type="caution">
    <text evidence="8">The sequence shown here is derived from an EMBL/GenBank/DDBJ whole genome shotgun (WGS) entry which is preliminary data.</text>
</comment>
<evidence type="ECO:0000259" key="7">
    <source>
        <dbReference type="Pfam" id="PF00892"/>
    </source>
</evidence>
<feature type="transmembrane region" description="Helical" evidence="6">
    <location>
        <begin position="103"/>
        <end position="123"/>
    </location>
</feature>
<keyword evidence="2" id="KW-1003">Cell membrane</keyword>
<evidence type="ECO:0000256" key="2">
    <source>
        <dbReference type="ARBA" id="ARBA00022475"/>
    </source>
</evidence>
<protein>
    <submittedName>
        <fullName evidence="8">Drug/metabolite DMT transporter permease</fullName>
    </submittedName>
</protein>
<sequence length="305" mass="32977">MSTSSLSNDPATDPQNATLIGMLAIPLWSLSIGFIRSISEIFGPIAGAALIYTASGLVAALVLGLPRLRALLNPGIWWCGLLFIFYEISLALAIGLAHNRDQALELGMINYLWPSVTVLFAILSKQQRGSSLLAIALLFCLLGIGLVMKGDRDLSFQSFLLNVSGNPLAYLYAFAAALLWGLYSVVTRHYQSDKTAVPFYFLMTAAILWVKFSRSAEPQLALHMSGLAQLFIFGCVSATAYACWNRGISRGNISLLATLSYFTPVLAAVMTCLWLGIRPGITLCAGVAMITLGSLMSWHASRRIS</sequence>
<feature type="transmembrane region" description="Helical" evidence="6">
    <location>
        <begin position="130"/>
        <end position="148"/>
    </location>
</feature>
<feature type="transmembrane region" description="Helical" evidence="6">
    <location>
        <begin position="75"/>
        <end position="97"/>
    </location>
</feature>
<reference evidence="8 9" key="1">
    <citation type="submission" date="2019-09" db="EMBL/GenBank/DDBJ databases">
        <title>Biological control of the noxious weed angled onion (Allium triquetrum) thwarted by endophytic bacteria in Victoria, Australia.</title>
        <authorList>
            <person name="Tehranchian P."/>
            <person name="Adair R.J."/>
            <person name="Van T.H."/>
            <person name="Morrison P.D."/>
            <person name="Williams H."/>
            <person name="Lawrie A.C."/>
        </authorList>
    </citation>
    <scope>NUCLEOTIDE SEQUENCE [LARGE SCALE GENOMIC DNA]</scope>
    <source>
        <strain evidence="8 9">RPTAtOch1</strain>
    </source>
</reference>
<dbReference type="PANTHER" id="PTHR42920">
    <property type="entry name" value="OS03G0707200 PROTEIN-RELATED"/>
    <property type="match status" value="1"/>
</dbReference>
<feature type="transmembrane region" description="Helical" evidence="6">
    <location>
        <begin position="197"/>
        <end position="214"/>
    </location>
</feature>
<feature type="transmembrane region" description="Helical" evidence="6">
    <location>
        <begin position="41"/>
        <end position="63"/>
    </location>
</feature>
<dbReference type="AlphaFoldDB" id="A0A5N1JTS9"/>
<dbReference type="PANTHER" id="PTHR42920:SF24">
    <property type="entry name" value="AROMATIC AMINO ACID EXPORTER YDDG"/>
    <property type="match status" value="1"/>
</dbReference>
<feature type="domain" description="EamA" evidence="7">
    <location>
        <begin position="169"/>
        <end position="296"/>
    </location>
</feature>
<organism evidence="8 9">
    <name type="scientific">Ochrobactrum quorumnocens</name>
    <dbReference type="NCBI Taxonomy" id="271865"/>
    <lineage>
        <taxon>Bacteria</taxon>
        <taxon>Pseudomonadati</taxon>
        <taxon>Pseudomonadota</taxon>
        <taxon>Alphaproteobacteria</taxon>
        <taxon>Hyphomicrobiales</taxon>
        <taxon>Brucellaceae</taxon>
        <taxon>Brucella/Ochrobactrum group</taxon>
        <taxon>Ochrobactrum</taxon>
    </lineage>
</organism>
<dbReference type="EMBL" id="VYXQ01000013">
    <property type="protein sequence ID" value="KAA9367326.1"/>
    <property type="molecule type" value="Genomic_DNA"/>
</dbReference>
<evidence type="ECO:0000256" key="3">
    <source>
        <dbReference type="ARBA" id="ARBA00022692"/>
    </source>
</evidence>
<evidence type="ECO:0000313" key="9">
    <source>
        <dbReference type="Proteomes" id="UP000327108"/>
    </source>
</evidence>
<dbReference type="SUPFAM" id="SSF103481">
    <property type="entry name" value="Multidrug resistance efflux transporter EmrE"/>
    <property type="match status" value="1"/>
</dbReference>
<dbReference type="NCBIfam" id="NF008676">
    <property type="entry name" value="PRK11689.1"/>
    <property type="match status" value="1"/>
</dbReference>
<dbReference type="InterPro" id="IPR037185">
    <property type="entry name" value="EmrE-like"/>
</dbReference>
<dbReference type="InterPro" id="IPR051258">
    <property type="entry name" value="Diverse_Substrate_Transporter"/>
</dbReference>
<keyword evidence="9" id="KW-1185">Reference proteome</keyword>
<evidence type="ECO:0000256" key="6">
    <source>
        <dbReference type="SAM" id="Phobius"/>
    </source>
</evidence>
<dbReference type="GO" id="GO:0005886">
    <property type="term" value="C:plasma membrane"/>
    <property type="evidence" value="ECO:0007669"/>
    <property type="project" value="UniProtKB-SubCell"/>
</dbReference>
<name>A0A5N1JTS9_9HYPH</name>
<gene>
    <name evidence="8" type="ORF">F3W84_14545</name>
</gene>
<keyword evidence="3 6" id="KW-0812">Transmembrane</keyword>
<comment type="subcellular location">
    <subcellularLocation>
        <location evidence="1">Cell membrane</location>
        <topology evidence="1">Multi-pass membrane protein</topology>
    </subcellularLocation>
</comment>
<dbReference type="RefSeq" id="WP_151094230.1">
    <property type="nucleotide sequence ID" value="NZ_VYXQ01000013.1"/>
</dbReference>
<feature type="transmembrane region" description="Helical" evidence="6">
    <location>
        <begin position="168"/>
        <end position="185"/>
    </location>
</feature>
<feature type="transmembrane region" description="Helical" evidence="6">
    <location>
        <begin position="283"/>
        <end position="301"/>
    </location>
</feature>
<evidence type="ECO:0000256" key="4">
    <source>
        <dbReference type="ARBA" id="ARBA00022989"/>
    </source>
</evidence>
<proteinExistence type="predicted"/>
<accession>A0A5N1JTS9</accession>
<evidence type="ECO:0000256" key="1">
    <source>
        <dbReference type="ARBA" id="ARBA00004651"/>
    </source>
</evidence>